<dbReference type="AlphaFoldDB" id="A0A816HB60"/>
<proteinExistence type="predicted"/>
<dbReference type="Proteomes" id="UP000663828">
    <property type="component" value="Unassembled WGS sequence"/>
</dbReference>
<protein>
    <submittedName>
        <fullName evidence="1">Uncharacterized protein</fullName>
    </submittedName>
</protein>
<comment type="caution">
    <text evidence="1">The sequence shown here is derived from an EMBL/GenBank/DDBJ whole genome shotgun (WGS) entry which is preliminary data.</text>
</comment>
<gene>
    <name evidence="1" type="ORF">XAT740_LOCUS61553</name>
</gene>
<reference evidence="1" key="1">
    <citation type="submission" date="2021-02" db="EMBL/GenBank/DDBJ databases">
        <authorList>
            <person name="Nowell W R."/>
        </authorList>
    </citation>
    <scope>NUCLEOTIDE SEQUENCE</scope>
</reference>
<evidence type="ECO:0000313" key="2">
    <source>
        <dbReference type="Proteomes" id="UP000663828"/>
    </source>
</evidence>
<dbReference type="EMBL" id="CAJNOR010016287">
    <property type="protein sequence ID" value="CAF1684673.1"/>
    <property type="molecule type" value="Genomic_DNA"/>
</dbReference>
<keyword evidence="2" id="KW-1185">Reference proteome</keyword>
<accession>A0A816HB60</accession>
<evidence type="ECO:0000313" key="1">
    <source>
        <dbReference type="EMBL" id="CAF1684673.1"/>
    </source>
</evidence>
<name>A0A816HB60_ADIRI</name>
<organism evidence="1 2">
    <name type="scientific">Adineta ricciae</name>
    <name type="common">Rotifer</name>
    <dbReference type="NCBI Taxonomy" id="249248"/>
    <lineage>
        <taxon>Eukaryota</taxon>
        <taxon>Metazoa</taxon>
        <taxon>Spiralia</taxon>
        <taxon>Gnathifera</taxon>
        <taxon>Rotifera</taxon>
        <taxon>Eurotatoria</taxon>
        <taxon>Bdelloidea</taxon>
        <taxon>Adinetida</taxon>
        <taxon>Adinetidae</taxon>
        <taxon>Adineta</taxon>
    </lineage>
</organism>
<feature type="non-terminal residue" evidence="1">
    <location>
        <position position="45"/>
    </location>
</feature>
<sequence length="45" mass="5550">MATSLTFNSYENDDRTHLIENYHYLSDRRCLKRRRCHAPLALRRR</sequence>